<dbReference type="NCBIfam" id="TIGR01167">
    <property type="entry name" value="LPXTG_anchor"/>
    <property type="match status" value="1"/>
</dbReference>
<reference evidence="4" key="1">
    <citation type="journal article" date="2019" name="Int. J. Syst. Evol. Microbiol.">
        <title>The Global Catalogue of Microorganisms (GCM) 10K type strain sequencing project: providing services to taxonomists for standard genome sequencing and annotation.</title>
        <authorList>
            <consortium name="The Broad Institute Genomics Platform"/>
            <consortium name="The Broad Institute Genome Sequencing Center for Infectious Disease"/>
            <person name="Wu L."/>
            <person name="Ma J."/>
        </authorList>
    </citation>
    <scope>NUCLEOTIDE SEQUENCE [LARGE SCALE GENOMIC DNA]</scope>
    <source>
        <strain evidence="4">CCM 8932</strain>
    </source>
</reference>
<dbReference type="Pfam" id="PF07523">
    <property type="entry name" value="Big_3"/>
    <property type="match status" value="1"/>
</dbReference>
<dbReference type="InterPro" id="IPR013783">
    <property type="entry name" value="Ig-like_fold"/>
</dbReference>
<dbReference type="RefSeq" id="WP_137639946.1">
    <property type="nucleotide sequence ID" value="NZ_BJDK01000011.1"/>
</dbReference>
<evidence type="ECO:0000259" key="2">
    <source>
        <dbReference type="Pfam" id="PF07523"/>
    </source>
</evidence>
<proteinExistence type="predicted"/>
<dbReference type="Gene3D" id="2.60.40.10">
    <property type="entry name" value="Immunoglobulins"/>
    <property type="match status" value="1"/>
</dbReference>
<evidence type="ECO:0000313" key="4">
    <source>
        <dbReference type="Proteomes" id="UP001596253"/>
    </source>
</evidence>
<gene>
    <name evidence="3" type="ORF">ACFP3T_13690</name>
</gene>
<dbReference type="EMBL" id="JBHSSD010000057">
    <property type="protein sequence ID" value="MFC6165717.1"/>
    <property type="molecule type" value="Genomic_DNA"/>
</dbReference>
<dbReference type="Proteomes" id="UP001596253">
    <property type="component" value="Unassembled WGS sequence"/>
</dbReference>
<keyword evidence="1" id="KW-0812">Transmembrane</keyword>
<keyword evidence="1" id="KW-1133">Transmembrane helix</keyword>
<organism evidence="3 4">
    <name type="scientific">Lactiplantibacillus dongliensis</name>
    <dbReference type="NCBI Taxonomy" id="2559919"/>
    <lineage>
        <taxon>Bacteria</taxon>
        <taxon>Bacillati</taxon>
        <taxon>Bacillota</taxon>
        <taxon>Bacilli</taxon>
        <taxon>Lactobacillales</taxon>
        <taxon>Lactobacillaceae</taxon>
        <taxon>Lactiplantibacillus</taxon>
    </lineage>
</organism>
<dbReference type="InterPro" id="IPR022038">
    <property type="entry name" value="Ig-like_bact"/>
</dbReference>
<feature type="domain" description="Ig-like" evidence="2">
    <location>
        <begin position="40"/>
        <end position="110"/>
    </location>
</feature>
<accession>A0ABW1RC46</accession>
<name>A0ABW1RC46_9LACO</name>
<evidence type="ECO:0000256" key="1">
    <source>
        <dbReference type="SAM" id="Phobius"/>
    </source>
</evidence>
<evidence type="ECO:0000313" key="3">
    <source>
        <dbReference type="EMBL" id="MFC6165717.1"/>
    </source>
</evidence>
<feature type="transmembrane region" description="Helical" evidence="1">
    <location>
        <begin position="241"/>
        <end position="260"/>
    </location>
</feature>
<sequence>MPLLVGKHTITYTYLDPDGNPTTATTTLNVLPSQASLALNAADITITAGTNWSPLTNFSKGTDATGKALTAADLAITYTKDGRAVAAPDLTQPGTYQVSYRYTDASNNQIVKIVELTVQATIIQQPGHVVIMTPNQPVIETPAQQPTNVDQPTTPTKVTSVLATTAPVKKPVINVAPAKQGAKATQSVTKPVTLKRQGSQNVSDNELVPAKVNLHQANQKSTTSAVTTHLPQTEEQSTINFSFLGLLLGLLSSFWGFVTLNRKHN</sequence>
<keyword evidence="4" id="KW-1185">Reference proteome</keyword>
<comment type="caution">
    <text evidence="3">The sequence shown here is derived from an EMBL/GenBank/DDBJ whole genome shotgun (WGS) entry which is preliminary data.</text>
</comment>
<keyword evidence="1" id="KW-0472">Membrane</keyword>
<protein>
    <submittedName>
        <fullName evidence="3">Bacterial Ig-like domain-containing protein</fullName>
    </submittedName>
</protein>